<protein>
    <submittedName>
        <fullName evidence="1">DUF2336 domain-containing protein</fullName>
    </submittedName>
</protein>
<dbReference type="RefSeq" id="WP_311788451.1">
    <property type="nucleotide sequence ID" value="NZ_JALDYY010000015.1"/>
</dbReference>
<keyword evidence="2" id="KW-1185">Reference proteome</keyword>
<dbReference type="Proteomes" id="UP001161580">
    <property type="component" value="Unassembled WGS sequence"/>
</dbReference>
<comment type="caution">
    <text evidence="1">The sequence shown here is derived from an EMBL/GenBank/DDBJ whole genome shotgun (WGS) entry which is preliminary data.</text>
</comment>
<reference evidence="1" key="1">
    <citation type="submission" date="2022-03" db="EMBL/GenBank/DDBJ databases">
        <title>Fererhizobium litorale gen. nov., sp. nov., isolated from sandy sediments of the Sea of Japan seashore.</title>
        <authorList>
            <person name="Romanenko L."/>
            <person name="Kurilenko V."/>
            <person name="Otstavnykh N."/>
            <person name="Svetashev V."/>
            <person name="Tekutyeva L."/>
            <person name="Isaeva M."/>
            <person name="Mikhailov V."/>
        </authorList>
    </citation>
    <scope>NUCLEOTIDE SEQUENCE</scope>
    <source>
        <strain evidence="1">KMM 9576</strain>
    </source>
</reference>
<sequence length="384" mass="41832">MLGRTVIVQAFLRWAETAKVGDRAKAANALGRAYLRSDMANQERQAALMAMTYLLDDPSPRVRQALAESLAEGFEAPRAIMVSLAGDQPEIAGIVIPKSPVLADADLVDLAGRRDGKTREFIAARPQLSRTVTAALVEVGDEPEILVLLRNSSAEIAKVTLKRVTERFGRHCDIRNLLLDRADLPSEARCQLMHIITEALTGLDFVRATVGVRRIERVAREAGEAGTVAIAGAAVQEEIPELVEHLRINGQLTPAFLMHALCTGKVEFFVGAIINLSGCSERRVRSIVATGRMHAVRALYEAAGLPRDLSAAFVEATLLWRQAAHSDQSNILNSVAARLLNAFRKPQAAMRISSNLMEMVEKLHFAEQRQAARSYASLAMVDAA</sequence>
<dbReference type="InterPro" id="IPR014598">
    <property type="entry name" value="UCP035865"/>
</dbReference>
<dbReference type="AlphaFoldDB" id="A0AAE3U2T7"/>
<organism evidence="1 2">
    <name type="scientific">Ferirhizobium litorale</name>
    <dbReference type="NCBI Taxonomy" id="2927786"/>
    <lineage>
        <taxon>Bacteria</taxon>
        <taxon>Pseudomonadati</taxon>
        <taxon>Pseudomonadota</taxon>
        <taxon>Alphaproteobacteria</taxon>
        <taxon>Hyphomicrobiales</taxon>
        <taxon>Rhizobiaceae</taxon>
        <taxon>Ferirhizobium</taxon>
    </lineage>
</organism>
<name>A0AAE3U2T7_9HYPH</name>
<evidence type="ECO:0000313" key="1">
    <source>
        <dbReference type="EMBL" id="MDI7924459.1"/>
    </source>
</evidence>
<accession>A0AAE3U2T7</accession>
<gene>
    <name evidence="1" type="ORF">MRS75_20555</name>
</gene>
<proteinExistence type="predicted"/>
<evidence type="ECO:0000313" key="2">
    <source>
        <dbReference type="Proteomes" id="UP001161580"/>
    </source>
</evidence>
<dbReference type="InterPro" id="IPR019285">
    <property type="entry name" value="DUF2336"/>
</dbReference>
<dbReference type="PIRSF" id="PIRSF035865">
    <property type="entry name" value="UCP035865"/>
    <property type="match status" value="1"/>
</dbReference>
<dbReference type="Pfam" id="PF10098">
    <property type="entry name" value="DUF2336"/>
    <property type="match status" value="1"/>
</dbReference>
<dbReference type="EMBL" id="JALDYZ010000015">
    <property type="protein sequence ID" value="MDI7924459.1"/>
    <property type="molecule type" value="Genomic_DNA"/>
</dbReference>